<dbReference type="AlphaFoldDB" id="A0A0A9AZN4"/>
<protein>
    <submittedName>
        <fullName evidence="1">Uncharacterized protein</fullName>
    </submittedName>
</protein>
<reference evidence="1" key="2">
    <citation type="journal article" date="2015" name="Data Brief">
        <title>Shoot transcriptome of the giant reed, Arundo donax.</title>
        <authorList>
            <person name="Barrero R.A."/>
            <person name="Guerrero F.D."/>
            <person name="Moolhuijzen P."/>
            <person name="Goolsby J.A."/>
            <person name="Tidwell J."/>
            <person name="Bellgard S.E."/>
            <person name="Bellgard M.I."/>
        </authorList>
    </citation>
    <scope>NUCLEOTIDE SEQUENCE</scope>
    <source>
        <tissue evidence="1">Shoot tissue taken approximately 20 cm above the soil surface</tissue>
    </source>
</reference>
<dbReference type="EMBL" id="GBRH01242537">
    <property type="protein sequence ID" value="JAD55358.1"/>
    <property type="molecule type" value="Transcribed_RNA"/>
</dbReference>
<sequence>MQLGGSSCWCSSNSKAAAAAASR</sequence>
<proteinExistence type="predicted"/>
<reference evidence="1" key="1">
    <citation type="submission" date="2014-09" db="EMBL/GenBank/DDBJ databases">
        <authorList>
            <person name="Magalhaes I.L.F."/>
            <person name="Oliveira U."/>
            <person name="Santos F.R."/>
            <person name="Vidigal T.H.D.A."/>
            <person name="Brescovit A.D."/>
            <person name="Santos A.J."/>
        </authorList>
    </citation>
    <scope>NUCLEOTIDE SEQUENCE</scope>
    <source>
        <tissue evidence="1">Shoot tissue taken approximately 20 cm above the soil surface</tissue>
    </source>
</reference>
<name>A0A0A9AZN4_ARUDO</name>
<organism evidence="1">
    <name type="scientific">Arundo donax</name>
    <name type="common">Giant reed</name>
    <name type="synonym">Donax arundinaceus</name>
    <dbReference type="NCBI Taxonomy" id="35708"/>
    <lineage>
        <taxon>Eukaryota</taxon>
        <taxon>Viridiplantae</taxon>
        <taxon>Streptophyta</taxon>
        <taxon>Embryophyta</taxon>
        <taxon>Tracheophyta</taxon>
        <taxon>Spermatophyta</taxon>
        <taxon>Magnoliopsida</taxon>
        <taxon>Liliopsida</taxon>
        <taxon>Poales</taxon>
        <taxon>Poaceae</taxon>
        <taxon>PACMAD clade</taxon>
        <taxon>Arundinoideae</taxon>
        <taxon>Arundineae</taxon>
        <taxon>Arundo</taxon>
    </lineage>
</organism>
<accession>A0A0A9AZN4</accession>
<evidence type="ECO:0000313" key="1">
    <source>
        <dbReference type="EMBL" id="JAD55358.1"/>
    </source>
</evidence>